<evidence type="ECO:0000313" key="1">
    <source>
        <dbReference type="EMBL" id="XBW75385.1"/>
    </source>
</evidence>
<organism evidence="1">
    <name type="scientific">Dinoroseobacter phage vB_DshS_R26L</name>
    <dbReference type="NCBI Taxonomy" id="3161158"/>
    <lineage>
        <taxon>Viruses</taxon>
        <taxon>Duplodnaviria</taxon>
        <taxon>Heunggongvirae</taxon>
        <taxon>Uroviricota</taxon>
        <taxon>Caudoviricetes</taxon>
        <taxon>Nanhaivirus</taxon>
    </lineage>
</organism>
<dbReference type="Pfam" id="PF23992">
    <property type="entry name" value="Pam3_gp32"/>
    <property type="match status" value="1"/>
</dbReference>
<sequence>MPRVFIVNEPDESRAPEGRATYDTNPARAFGQIVFINPADQPVPVRDPERAVERAHEVLADASEDDFLVWAGGDPLGLIIAASILADKTDGQFTYLKWDRAARAYAPAPLDLFPDNGEIE</sequence>
<dbReference type="EMBL" id="PP882867">
    <property type="protein sequence ID" value="XBW75385.1"/>
    <property type="molecule type" value="Genomic_DNA"/>
</dbReference>
<accession>A0AAU7VGV4</accession>
<name>A0AAU7VGV4_9CAUD</name>
<dbReference type="InterPro" id="IPR057116">
    <property type="entry name" value="Pam3_gp32"/>
</dbReference>
<reference evidence="1" key="1">
    <citation type="submission" date="2024-06" db="EMBL/GenBank/DDBJ databases">
        <authorList>
            <person name="Lu L."/>
            <person name="Wei N."/>
            <person name="Zhang R."/>
        </authorList>
    </citation>
    <scope>NUCLEOTIDE SEQUENCE</scope>
</reference>
<gene>
    <name evidence="1" type="ORF">vBDshSR26L_70</name>
</gene>
<proteinExistence type="predicted"/>
<protein>
    <submittedName>
        <fullName evidence="1">Uncharacterized protein</fullName>
    </submittedName>
</protein>